<feature type="region of interest" description="Disordered" evidence="1">
    <location>
        <begin position="167"/>
        <end position="192"/>
    </location>
</feature>
<protein>
    <submittedName>
        <fullName evidence="2">Uncharacterized protein</fullName>
    </submittedName>
</protein>
<feature type="region of interest" description="Disordered" evidence="1">
    <location>
        <begin position="112"/>
        <end position="143"/>
    </location>
</feature>
<accession>A0ABN8SHG6</accession>
<name>A0ABN8SHG6_9CNID</name>
<evidence type="ECO:0000313" key="3">
    <source>
        <dbReference type="Proteomes" id="UP001159427"/>
    </source>
</evidence>
<feature type="compositionally biased region" description="Polar residues" evidence="1">
    <location>
        <begin position="181"/>
        <end position="192"/>
    </location>
</feature>
<evidence type="ECO:0000256" key="1">
    <source>
        <dbReference type="SAM" id="MobiDB-lite"/>
    </source>
</evidence>
<dbReference type="EMBL" id="CALNXI010002780">
    <property type="protein sequence ID" value="CAH3190686.1"/>
    <property type="molecule type" value="Genomic_DNA"/>
</dbReference>
<gene>
    <name evidence="2" type="ORF">PEVE_00020734</name>
</gene>
<reference evidence="2 3" key="1">
    <citation type="submission" date="2022-05" db="EMBL/GenBank/DDBJ databases">
        <authorList>
            <consortium name="Genoscope - CEA"/>
            <person name="William W."/>
        </authorList>
    </citation>
    <scope>NUCLEOTIDE SEQUENCE [LARGE SCALE GENOMIC DNA]</scope>
</reference>
<organism evidence="2 3">
    <name type="scientific">Porites evermanni</name>
    <dbReference type="NCBI Taxonomy" id="104178"/>
    <lineage>
        <taxon>Eukaryota</taxon>
        <taxon>Metazoa</taxon>
        <taxon>Cnidaria</taxon>
        <taxon>Anthozoa</taxon>
        <taxon>Hexacorallia</taxon>
        <taxon>Scleractinia</taxon>
        <taxon>Fungiina</taxon>
        <taxon>Poritidae</taxon>
        <taxon>Porites</taxon>
    </lineage>
</organism>
<proteinExistence type="predicted"/>
<sequence>MYINSVTQAGMTGQVQYVVLPAHSSVSQIRPVLQGQGYAGQAVPQTASPQQYQSYVVSPTQTPYQQFPYGAISKDVTLSVIQQHRRSQTPPTPPQTGSPVVASQFLQQQQLTLSSQIPAQSPQQSHTSPYQQQTTSPHTPQQVMRPMVPVVIQGGRGVTMATAVGQQNPIPSQYPQPPAHVQTQYPSNQRRM</sequence>
<evidence type="ECO:0000313" key="2">
    <source>
        <dbReference type="EMBL" id="CAH3190686.1"/>
    </source>
</evidence>
<keyword evidence="3" id="KW-1185">Reference proteome</keyword>
<comment type="caution">
    <text evidence="2">The sequence shown here is derived from an EMBL/GenBank/DDBJ whole genome shotgun (WGS) entry which is preliminary data.</text>
</comment>
<dbReference type="Proteomes" id="UP001159427">
    <property type="component" value="Unassembled WGS sequence"/>
</dbReference>